<gene>
    <name evidence="2" type="ORF">BJX66DRAFT_304948</name>
</gene>
<accession>A0ABR4G4T4</accession>
<dbReference type="EMBL" id="JBFTWV010000050">
    <property type="protein sequence ID" value="KAL2794007.1"/>
    <property type="molecule type" value="Genomic_DNA"/>
</dbReference>
<evidence type="ECO:0000256" key="1">
    <source>
        <dbReference type="SAM" id="Phobius"/>
    </source>
</evidence>
<keyword evidence="1" id="KW-0472">Membrane</keyword>
<comment type="caution">
    <text evidence="2">The sequence shown here is derived from an EMBL/GenBank/DDBJ whole genome shotgun (WGS) entry which is preliminary data.</text>
</comment>
<dbReference type="Proteomes" id="UP001610563">
    <property type="component" value="Unassembled WGS sequence"/>
</dbReference>
<keyword evidence="1" id="KW-0812">Transmembrane</keyword>
<protein>
    <submittedName>
        <fullName evidence="2">Uncharacterized protein</fullName>
    </submittedName>
</protein>
<keyword evidence="1" id="KW-1133">Transmembrane helix</keyword>
<reference evidence="2 3" key="1">
    <citation type="submission" date="2024-07" db="EMBL/GenBank/DDBJ databases">
        <title>Section-level genome sequencing and comparative genomics of Aspergillus sections Usti and Cavernicolus.</title>
        <authorList>
            <consortium name="Lawrence Berkeley National Laboratory"/>
            <person name="Nybo J.L."/>
            <person name="Vesth T.C."/>
            <person name="Theobald S."/>
            <person name="Frisvad J.C."/>
            <person name="Larsen T.O."/>
            <person name="Kjaerboelling I."/>
            <person name="Rothschild-Mancinelli K."/>
            <person name="Lyhne E.K."/>
            <person name="Kogle M.E."/>
            <person name="Barry K."/>
            <person name="Clum A."/>
            <person name="Na H."/>
            <person name="Ledsgaard L."/>
            <person name="Lin J."/>
            <person name="Lipzen A."/>
            <person name="Kuo A."/>
            <person name="Riley R."/>
            <person name="Mondo S."/>
            <person name="Labutti K."/>
            <person name="Haridas S."/>
            <person name="Pangalinan J."/>
            <person name="Salamov A.A."/>
            <person name="Simmons B.A."/>
            <person name="Magnuson J.K."/>
            <person name="Chen J."/>
            <person name="Drula E."/>
            <person name="Henrissat B."/>
            <person name="Wiebenga A."/>
            <person name="Lubbers R.J."/>
            <person name="Gomes A.C."/>
            <person name="Makela M.R."/>
            <person name="Stajich J."/>
            <person name="Grigoriev I.V."/>
            <person name="Mortensen U.H."/>
            <person name="De Vries R.P."/>
            <person name="Baker S.E."/>
            <person name="Andersen M.R."/>
        </authorList>
    </citation>
    <scope>NUCLEOTIDE SEQUENCE [LARGE SCALE GENOMIC DNA]</scope>
    <source>
        <strain evidence="2 3">CBS 209.92</strain>
    </source>
</reference>
<name>A0ABR4G4T4_9EURO</name>
<feature type="transmembrane region" description="Helical" evidence="1">
    <location>
        <begin position="51"/>
        <end position="75"/>
    </location>
</feature>
<evidence type="ECO:0000313" key="3">
    <source>
        <dbReference type="Proteomes" id="UP001610563"/>
    </source>
</evidence>
<keyword evidence="3" id="KW-1185">Reference proteome</keyword>
<proteinExistence type="predicted"/>
<evidence type="ECO:0000313" key="2">
    <source>
        <dbReference type="EMBL" id="KAL2794007.1"/>
    </source>
</evidence>
<organism evidence="2 3">
    <name type="scientific">Aspergillus keveii</name>
    <dbReference type="NCBI Taxonomy" id="714993"/>
    <lineage>
        <taxon>Eukaryota</taxon>
        <taxon>Fungi</taxon>
        <taxon>Dikarya</taxon>
        <taxon>Ascomycota</taxon>
        <taxon>Pezizomycotina</taxon>
        <taxon>Eurotiomycetes</taxon>
        <taxon>Eurotiomycetidae</taxon>
        <taxon>Eurotiales</taxon>
        <taxon>Aspergillaceae</taxon>
        <taxon>Aspergillus</taxon>
        <taxon>Aspergillus subgen. Nidulantes</taxon>
    </lineage>
</organism>
<sequence length="82" mass="9268">MGDVEKRANVALFRRKEGTNPEFLCRQTYPGFSVLVVSRSRMEPWLGADSVTLGLALVGFTRVYAAAWIWQVLLLRDVLTSH</sequence>